<reference evidence="2" key="1">
    <citation type="journal article" date="2004" name="Nature">
        <title>Genome duplication in the teleost fish Tetraodon nigroviridis reveals the early vertebrate proto-karyotype.</title>
        <authorList>
            <person name="Jaillon O."/>
            <person name="Aury J.-M."/>
            <person name="Brunet F."/>
            <person name="Petit J.-L."/>
            <person name="Stange-Thomann N."/>
            <person name="Mauceli E."/>
            <person name="Bouneau L."/>
            <person name="Fischer C."/>
            <person name="Ozouf-Costaz C."/>
            <person name="Bernot A."/>
            <person name="Nicaud S."/>
            <person name="Jaffe D."/>
            <person name="Fisher S."/>
            <person name="Lutfalla G."/>
            <person name="Dossat C."/>
            <person name="Segurens B."/>
            <person name="Dasilva C."/>
            <person name="Salanoubat M."/>
            <person name="Levy M."/>
            <person name="Boudet N."/>
            <person name="Castellano S."/>
            <person name="Anthouard V."/>
            <person name="Jubin C."/>
            <person name="Castelli V."/>
            <person name="Katinka M."/>
            <person name="Vacherie B."/>
            <person name="Biemont C."/>
            <person name="Skalli Z."/>
            <person name="Cattolico L."/>
            <person name="Poulain J."/>
            <person name="De Berardinis V."/>
            <person name="Cruaud C."/>
            <person name="Duprat S."/>
            <person name="Brottier P."/>
            <person name="Coutanceau J.-P."/>
            <person name="Gouzy J."/>
            <person name="Parra G."/>
            <person name="Lardier G."/>
            <person name="Chapple C."/>
            <person name="McKernan K.J."/>
            <person name="McEwan P."/>
            <person name="Bosak S."/>
            <person name="Kellis M."/>
            <person name="Volff J.-N."/>
            <person name="Guigo R."/>
            <person name="Zody M.C."/>
            <person name="Mesirov J."/>
            <person name="Lindblad-Toh K."/>
            <person name="Birren B."/>
            <person name="Nusbaum C."/>
            <person name="Kahn D."/>
            <person name="Robinson-Rechavi M."/>
            <person name="Laudet V."/>
            <person name="Schachter V."/>
            <person name="Quetier F."/>
            <person name="Saurin W."/>
            <person name="Scarpelli C."/>
            <person name="Wincker P."/>
            <person name="Lander E.S."/>
            <person name="Weissenbach J."/>
            <person name="Roest Crollius H."/>
        </authorList>
    </citation>
    <scope>NUCLEOTIDE SEQUENCE [LARGE SCALE GENOMIC DNA]</scope>
</reference>
<evidence type="ECO:0000256" key="1">
    <source>
        <dbReference type="SAM" id="MobiDB-lite"/>
    </source>
</evidence>
<accession>Q4T2K8</accession>
<name>Q4T2K8_TETNG</name>
<protein>
    <submittedName>
        <fullName evidence="2">(spotted green pufferfish) hypothetical protein</fullName>
    </submittedName>
</protein>
<evidence type="ECO:0000313" key="2">
    <source>
        <dbReference type="EMBL" id="CAF92874.1"/>
    </source>
</evidence>
<gene>
    <name evidence="2" type="ORF">GSTENG00008294001</name>
</gene>
<dbReference type="AlphaFoldDB" id="Q4T2K8"/>
<proteinExistence type="predicted"/>
<dbReference type="KEGG" id="tng:GSTEN00008294G001"/>
<dbReference type="EMBL" id="CAAE01010247">
    <property type="protein sequence ID" value="CAF92874.1"/>
    <property type="molecule type" value="Genomic_DNA"/>
</dbReference>
<feature type="region of interest" description="Disordered" evidence="1">
    <location>
        <begin position="1"/>
        <end position="28"/>
    </location>
</feature>
<reference evidence="2" key="2">
    <citation type="submission" date="2004-02" db="EMBL/GenBank/DDBJ databases">
        <authorList>
            <consortium name="Genoscope"/>
            <consortium name="Whitehead Institute Centre for Genome Research"/>
        </authorList>
    </citation>
    <scope>NUCLEOTIDE SEQUENCE</scope>
</reference>
<organism evidence="2">
    <name type="scientific">Tetraodon nigroviridis</name>
    <name type="common">Spotted green pufferfish</name>
    <name type="synonym">Chelonodon nigroviridis</name>
    <dbReference type="NCBI Taxonomy" id="99883"/>
    <lineage>
        <taxon>Eukaryota</taxon>
        <taxon>Metazoa</taxon>
        <taxon>Chordata</taxon>
        <taxon>Craniata</taxon>
        <taxon>Vertebrata</taxon>
        <taxon>Euteleostomi</taxon>
        <taxon>Actinopterygii</taxon>
        <taxon>Neopterygii</taxon>
        <taxon>Teleostei</taxon>
        <taxon>Neoteleostei</taxon>
        <taxon>Acanthomorphata</taxon>
        <taxon>Eupercaria</taxon>
        <taxon>Tetraodontiformes</taxon>
        <taxon>Tetradontoidea</taxon>
        <taxon>Tetraodontidae</taxon>
        <taxon>Tetraodon</taxon>
    </lineage>
</organism>
<feature type="non-terminal residue" evidence="2">
    <location>
        <position position="1"/>
    </location>
</feature>
<comment type="caution">
    <text evidence="2">The sequence shown here is derived from an EMBL/GenBank/DDBJ whole genome shotgun (WGS) entry which is preliminary data.</text>
</comment>
<sequence length="68" mass="7567">AYVSEDEKEAALLDEDLDGEDSAQEGEEPAAKFICQEKDFAFLKADQNPLAFMGPLMPLTFLVRNWTG</sequence>